<dbReference type="GO" id="GO:0003677">
    <property type="term" value="F:DNA binding"/>
    <property type="evidence" value="ECO:0007669"/>
    <property type="project" value="InterPro"/>
</dbReference>
<dbReference type="InterPro" id="IPR000380">
    <property type="entry name" value="Topo_IA"/>
</dbReference>
<protein>
    <recommendedName>
        <fullName evidence="1">Toprim domain-containing protein</fullName>
    </recommendedName>
</protein>
<name>A0AAP0CEE4_9ASTR</name>
<dbReference type="AlphaFoldDB" id="A0AAP0CEE4"/>
<accession>A0AAP0CEE4</accession>
<evidence type="ECO:0000313" key="3">
    <source>
        <dbReference type="Proteomes" id="UP001408789"/>
    </source>
</evidence>
<dbReference type="SUPFAM" id="SSF56712">
    <property type="entry name" value="Prokaryotic type I DNA topoisomerase"/>
    <property type="match status" value="1"/>
</dbReference>
<dbReference type="EMBL" id="JBCNJP010000025">
    <property type="protein sequence ID" value="KAK9053658.1"/>
    <property type="molecule type" value="Genomic_DNA"/>
</dbReference>
<dbReference type="InterPro" id="IPR006171">
    <property type="entry name" value="TOPRIM_dom"/>
</dbReference>
<dbReference type="GO" id="GO:0003917">
    <property type="term" value="F:DNA topoisomerase type I (single strand cut, ATP-independent) activity"/>
    <property type="evidence" value="ECO:0007669"/>
    <property type="project" value="InterPro"/>
</dbReference>
<proteinExistence type="predicted"/>
<dbReference type="PANTHER" id="PTHR42785">
    <property type="entry name" value="DNA TOPOISOMERASE, TYPE IA, CORE"/>
    <property type="match status" value="1"/>
</dbReference>
<evidence type="ECO:0000313" key="2">
    <source>
        <dbReference type="EMBL" id="KAK9053658.1"/>
    </source>
</evidence>
<dbReference type="PANTHER" id="PTHR42785:SF1">
    <property type="entry name" value="DNA TOPOISOMERASE"/>
    <property type="match status" value="1"/>
</dbReference>
<feature type="domain" description="Toprim" evidence="1">
    <location>
        <begin position="1"/>
        <end position="95"/>
    </location>
</feature>
<reference evidence="2 3" key="1">
    <citation type="submission" date="2024-04" db="EMBL/GenBank/DDBJ databases">
        <title>The reference genome of an endangered Asteraceae, Deinandra increscens subsp. villosa, native to the Central Coast of California.</title>
        <authorList>
            <person name="Guilliams M."/>
            <person name="Hasenstab-Lehman K."/>
            <person name="Meyer R."/>
            <person name="Mcevoy S."/>
        </authorList>
    </citation>
    <scope>NUCLEOTIDE SEQUENCE [LARGE SCALE GENOMIC DNA]</scope>
    <source>
        <tissue evidence="2">Leaf</tissue>
    </source>
</reference>
<evidence type="ECO:0000259" key="1">
    <source>
        <dbReference type="PROSITE" id="PS50880"/>
    </source>
</evidence>
<organism evidence="2 3">
    <name type="scientific">Deinandra increscens subsp. villosa</name>
    <dbReference type="NCBI Taxonomy" id="3103831"/>
    <lineage>
        <taxon>Eukaryota</taxon>
        <taxon>Viridiplantae</taxon>
        <taxon>Streptophyta</taxon>
        <taxon>Embryophyta</taxon>
        <taxon>Tracheophyta</taxon>
        <taxon>Spermatophyta</taxon>
        <taxon>Magnoliopsida</taxon>
        <taxon>eudicotyledons</taxon>
        <taxon>Gunneridae</taxon>
        <taxon>Pentapetalae</taxon>
        <taxon>asterids</taxon>
        <taxon>campanulids</taxon>
        <taxon>Asterales</taxon>
        <taxon>Asteraceae</taxon>
        <taxon>Asteroideae</taxon>
        <taxon>Heliantheae alliance</taxon>
        <taxon>Madieae</taxon>
        <taxon>Madiinae</taxon>
        <taxon>Deinandra</taxon>
    </lineage>
</organism>
<dbReference type="Gene3D" id="3.40.50.140">
    <property type="match status" value="1"/>
</dbReference>
<dbReference type="Pfam" id="PF01751">
    <property type="entry name" value="Toprim"/>
    <property type="match status" value="1"/>
</dbReference>
<keyword evidence="3" id="KW-1185">Reference proteome</keyword>
<comment type="caution">
    <text evidence="2">The sequence shown here is derived from an EMBL/GenBank/DDBJ whole genome shotgun (WGS) entry which is preliminary data.</text>
</comment>
<dbReference type="InterPro" id="IPR023405">
    <property type="entry name" value="Topo_IA_core_domain"/>
</dbReference>
<dbReference type="Proteomes" id="UP001408789">
    <property type="component" value="Unassembled WGS sequence"/>
</dbReference>
<dbReference type="PROSITE" id="PS50880">
    <property type="entry name" value="TOPRIM"/>
    <property type="match status" value="1"/>
</dbReference>
<dbReference type="GO" id="GO:0006265">
    <property type="term" value="P:DNA topological change"/>
    <property type="evidence" value="ECO:0007669"/>
    <property type="project" value="InterPro"/>
</dbReference>
<gene>
    <name evidence="2" type="ORF">SSX86_024732</name>
</gene>
<sequence length="104" mass="11538">MFEVLPSYGHVRDLATRSGSARPDDDFSMVWEVPSAAWTHLKSIKVALTGTESLILAPDPDREGEAISWNIIEMLQQQNALPESINVARVVFNEITESSIKQAL</sequence>